<dbReference type="SUPFAM" id="SSF50729">
    <property type="entry name" value="PH domain-like"/>
    <property type="match status" value="1"/>
</dbReference>
<reference evidence="3" key="2">
    <citation type="submission" date="2025-08" db="UniProtKB">
        <authorList>
            <consortium name="Ensembl"/>
        </authorList>
    </citation>
    <scope>IDENTIFICATION</scope>
</reference>
<dbReference type="Gene3D" id="2.30.29.30">
    <property type="entry name" value="Pleckstrin-homology domain (PH domain)/Phosphotyrosine-binding domain (PTB)"/>
    <property type="match status" value="1"/>
</dbReference>
<keyword evidence="1" id="KW-1133">Transmembrane helix</keyword>
<protein>
    <recommendedName>
        <fullName evidence="2">PH domain-containing protein</fullName>
    </recommendedName>
</protein>
<dbReference type="Ensembl" id="ENSPNAT00000074520.1">
    <property type="protein sequence ID" value="ENSPNAP00000041973.1"/>
    <property type="gene ID" value="ENSPNAG00000032142.1"/>
</dbReference>
<dbReference type="PROSITE" id="PS50003">
    <property type="entry name" value="PH_DOMAIN"/>
    <property type="match status" value="1"/>
</dbReference>
<dbReference type="InterPro" id="IPR001849">
    <property type="entry name" value="PH_domain"/>
</dbReference>
<proteinExistence type="predicted"/>
<organism evidence="3 4">
    <name type="scientific">Pygocentrus nattereri</name>
    <name type="common">Red-bellied piranha</name>
    <dbReference type="NCBI Taxonomy" id="42514"/>
    <lineage>
        <taxon>Eukaryota</taxon>
        <taxon>Metazoa</taxon>
        <taxon>Chordata</taxon>
        <taxon>Craniata</taxon>
        <taxon>Vertebrata</taxon>
        <taxon>Euteleostomi</taxon>
        <taxon>Actinopterygii</taxon>
        <taxon>Neopterygii</taxon>
        <taxon>Teleostei</taxon>
        <taxon>Ostariophysi</taxon>
        <taxon>Characiformes</taxon>
        <taxon>Characoidei</taxon>
        <taxon>Pygocentrus</taxon>
    </lineage>
</organism>
<dbReference type="AlphaFoldDB" id="A0AAR2IQJ6"/>
<dbReference type="GeneTree" id="ENSGT00390000006729"/>
<dbReference type="Proteomes" id="UP001501920">
    <property type="component" value="Chromosome 13"/>
</dbReference>
<keyword evidence="4" id="KW-1185">Reference proteome</keyword>
<evidence type="ECO:0000313" key="3">
    <source>
        <dbReference type="Ensembl" id="ENSPNAP00000041973.1"/>
    </source>
</evidence>
<evidence type="ECO:0000256" key="1">
    <source>
        <dbReference type="SAM" id="Phobius"/>
    </source>
</evidence>
<feature type="transmembrane region" description="Helical" evidence="1">
    <location>
        <begin position="41"/>
        <end position="64"/>
    </location>
</feature>
<evidence type="ECO:0000259" key="2">
    <source>
        <dbReference type="PROSITE" id="PS50003"/>
    </source>
</evidence>
<dbReference type="InterPro" id="IPR042986">
    <property type="entry name" value="PLEKHS1"/>
</dbReference>
<accession>A0AAR2IQJ6</accession>
<reference evidence="3" key="3">
    <citation type="submission" date="2025-09" db="UniProtKB">
        <authorList>
            <consortium name="Ensembl"/>
        </authorList>
    </citation>
    <scope>IDENTIFICATION</scope>
</reference>
<keyword evidence="1" id="KW-0472">Membrane</keyword>
<name>A0AAR2IQJ6_PYGNA</name>
<keyword evidence="1" id="KW-0812">Transmembrane</keyword>
<dbReference type="InterPro" id="IPR011993">
    <property type="entry name" value="PH-like_dom_sf"/>
</dbReference>
<dbReference type="SMART" id="SM00233">
    <property type="entry name" value="PH"/>
    <property type="match status" value="1"/>
</dbReference>
<dbReference type="PANTHER" id="PTHR47014:SF1">
    <property type="entry name" value="PLECKSTRIN HOMOLOGY DOMAIN-CONTAINING FAMILY S MEMBER 1"/>
    <property type="match status" value="1"/>
</dbReference>
<dbReference type="PANTHER" id="PTHR47014">
    <property type="entry name" value="PLECKSTRIN HOMOLOGY DOMAIN-CONTAINING FAMILY S MEMBER 1"/>
    <property type="match status" value="1"/>
</dbReference>
<evidence type="ECO:0000313" key="4">
    <source>
        <dbReference type="Proteomes" id="UP001501920"/>
    </source>
</evidence>
<reference evidence="3 4" key="1">
    <citation type="submission" date="2020-10" db="EMBL/GenBank/DDBJ databases">
        <title>Pygocentrus nattereri (red-bellied piranha) genome, fPygNat1, primary haplotype.</title>
        <authorList>
            <person name="Myers G."/>
            <person name="Meyer A."/>
            <person name="Karagic N."/>
            <person name="Pippel M."/>
            <person name="Winkler S."/>
            <person name="Tracey A."/>
            <person name="Wood J."/>
            <person name="Formenti G."/>
            <person name="Howe K."/>
            <person name="Fedrigo O."/>
            <person name="Jarvis E.D."/>
        </authorList>
    </citation>
    <scope>NUCLEOTIDE SEQUENCE [LARGE SCALE GENOMIC DNA]</scope>
</reference>
<sequence>MASRELCTFYTYGTEDKELCSGYLYKSPPASLIKSQVKTNLNIYILIISYFFLSKFISFHHDLLTLQKSWKRRFFVLKKNKTSCQLEYFKNEEKTKTELLGAIDLSQVSLMFMCPETHSMWKWVHKNFKCSAACVLFMKVMDRDYFFIGESSWEVERWFRALFDAMKNRPHRLLNPQDSGRIRDISEPPHSQNTDQVCLLFYQTKKSKERLDDCMWNVEECRNIVCHYAAGLFRELSGHLKRTLLLRSAKSLSMPPQ</sequence>
<dbReference type="Pfam" id="PF00169">
    <property type="entry name" value="PH"/>
    <property type="match status" value="1"/>
</dbReference>
<feature type="domain" description="PH" evidence="2">
    <location>
        <begin position="57"/>
        <end position="167"/>
    </location>
</feature>